<reference evidence="1" key="2">
    <citation type="submission" date="2023-01" db="EMBL/GenBank/DDBJ databases">
        <authorList>
            <person name="Sun Q."/>
            <person name="Evtushenko L."/>
        </authorList>
    </citation>
    <scope>NUCLEOTIDE SEQUENCE</scope>
    <source>
        <strain evidence="1">VKM B-2222</strain>
    </source>
</reference>
<proteinExistence type="predicted"/>
<dbReference type="AlphaFoldDB" id="A0AAD3RSI8"/>
<name>A0AAD3RSI8_9RHOB</name>
<evidence type="ECO:0000313" key="2">
    <source>
        <dbReference type="Proteomes" id="UP001143349"/>
    </source>
</evidence>
<protein>
    <recommendedName>
        <fullName evidence="3">CbtB-domain containing protein</fullName>
    </recommendedName>
</protein>
<evidence type="ECO:0000313" key="1">
    <source>
        <dbReference type="EMBL" id="GLK62760.1"/>
    </source>
</evidence>
<gene>
    <name evidence="1" type="ORF">GCM10017635_02280</name>
</gene>
<accession>A0AAD3RSI8</accession>
<evidence type="ECO:0008006" key="3">
    <source>
        <dbReference type="Google" id="ProtNLM"/>
    </source>
</evidence>
<dbReference type="RefSeq" id="WP_010393405.1">
    <property type="nucleotide sequence ID" value="NZ_BSFH01000005.1"/>
</dbReference>
<dbReference type="EMBL" id="BSFH01000005">
    <property type="protein sequence ID" value="GLK62760.1"/>
    <property type="molecule type" value="Genomic_DNA"/>
</dbReference>
<reference evidence="1" key="1">
    <citation type="journal article" date="2014" name="Int. J. Syst. Evol. Microbiol.">
        <title>Complete genome sequence of Corynebacterium casei LMG S-19264T (=DSM 44701T), isolated from a smear-ripened cheese.</title>
        <authorList>
            <consortium name="US DOE Joint Genome Institute (JGI-PGF)"/>
            <person name="Walter F."/>
            <person name="Albersmeier A."/>
            <person name="Kalinowski J."/>
            <person name="Ruckert C."/>
        </authorList>
    </citation>
    <scope>NUCLEOTIDE SEQUENCE</scope>
    <source>
        <strain evidence="1">VKM B-2222</strain>
    </source>
</reference>
<dbReference type="Pfam" id="PF09489">
    <property type="entry name" value="CbtB"/>
    <property type="match status" value="1"/>
</dbReference>
<organism evidence="1 2">
    <name type="scientific">Paracoccus kondratievae</name>
    <dbReference type="NCBI Taxonomy" id="135740"/>
    <lineage>
        <taxon>Bacteria</taxon>
        <taxon>Pseudomonadati</taxon>
        <taxon>Pseudomonadota</taxon>
        <taxon>Alphaproteobacteria</taxon>
        <taxon>Rhodobacterales</taxon>
        <taxon>Paracoccaceae</taxon>
        <taxon>Paracoccus</taxon>
    </lineage>
</organism>
<dbReference type="InterPro" id="IPR012667">
    <property type="entry name" value="CbtB_put"/>
</dbReference>
<comment type="caution">
    <text evidence="1">The sequence shown here is derived from an EMBL/GenBank/DDBJ whole genome shotgun (WGS) entry which is preliminary data.</text>
</comment>
<dbReference type="Proteomes" id="UP001143349">
    <property type="component" value="Unassembled WGS sequence"/>
</dbReference>
<sequence length="59" mass="6038">MTAKTMTTSSAAGARSVLLPAIAAFAIGFGLIFVSGLVQAETLHDAAHDTRHAVGFPCH</sequence>
<keyword evidence="2" id="KW-1185">Reference proteome</keyword>